<organism evidence="9">
    <name type="scientific">Ditylum brightwellii</name>
    <dbReference type="NCBI Taxonomy" id="49249"/>
    <lineage>
        <taxon>Eukaryota</taxon>
        <taxon>Sar</taxon>
        <taxon>Stramenopiles</taxon>
        <taxon>Ochrophyta</taxon>
        <taxon>Bacillariophyta</taxon>
        <taxon>Mediophyceae</taxon>
        <taxon>Lithodesmiophycidae</taxon>
        <taxon>Lithodesmiales</taxon>
        <taxon>Lithodesmiaceae</taxon>
        <taxon>Ditylum</taxon>
    </lineage>
</organism>
<dbReference type="GO" id="GO:0003677">
    <property type="term" value="F:DNA binding"/>
    <property type="evidence" value="ECO:0007669"/>
    <property type="project" value="InterPro"/>
</dbReference>
<accession>A0A7S4T0S4</accession>
<evidence type="ECO:0000256" key="2">
    <source>
        <dbReference type="ARBA" id="ARBA00022083"/>
    </source>
</evidence>
<proteinExistence type="inferred from homology"/>
<keyword evidence="4" id="KW-0804">Transcription</keyword>
<dbReference type="InterPro" id="IPR036603">
    <property type="entry name" value="RBP11-like"/>
</dbReference>
<dbReference type="InterPro" id="IPR022842">
    <property type="entry name" value="RNAP_Rpo3/Rpb3/RPAC1"/>
</dbReference>
<dbReference type="CDD" id="cd07032">
    <property type="entry name" value="RNAP_I_II_AC40"/>
    <property type="match status" value="1"/>
</dbReference>
<dbReference type="HAMAP" id="MF_00320">
    <property type="entry name" value="RNApol_arch_Rpo3"/>
    <property type="match status" value="1"/>
</dbReference>
<dbReference type="SUPFAM" id="SSF56553">
    <property type="entry name" value="Insert subdomain of RNA polymerase alpha subunit"/>
    <property type="match status" value="2"/>
</dbReference>
<dbReference type="InterPro" id="IPR011263">
    <property type="entry name" value="DNA-dir_RNA_pol_RpoA/D/Rpb3"/>
</dbReference>
<evidence type="ECO:0000313" key="9">
    <source>
        <dbReference type="EMBL" id="CAE4661107.1"/>
    </source>
</evidence>
<dbReference type="Gene3D" id="3.30.1360.10">
    <property type="entry name" value="RNA polymerase, RBP11-like subunit"/>
    <property type="match status" value="1"/>
</dbReference>
<dbReference type="GO" id="GO:0006351">
    <property type="term" value="P:DNA-templated transcription"/>
    <property type="evidence" value="ECO:0007669"/>
    <property type="project" value="InterPro"/>
</dbReference>
<dbReference type="GO" id="GO:0046983">
    <property type="term" value="F:protein dimerization activity"/>
    <property type="evidence" value="ECO:0007669"/>
    <property type="project" value="InterPro"/>
</dbReference>
<dbReference type="SMART" id="SM00662">
    <property type="entry name" value="RPOLD"/>
    <property type="match status" value="1"/>
</dbReference>
<evidence type="ECO:0000256" key="7">
    <source>
        <dbReference type="SAM" id="MobiDB-lite"/>
    </source>
</evidence>
<feature type="compositionally biased region" description="Basic and acidic residues" evidence="7">
    <location>
        <begin position="1"/>
        <end position="22"/>
    </location>
</feature>
<feature type="domain" description="DNA-directed RNA polymerase RpoA/D/Rpb3-type" evidence="8">
    <location>
        <begin position="80"/>
        <end position="441"/>
    </location>
</feature>
<dbReference type="Gene3D" id="2.170.120.12">
    <property type="entry name" value="DNA-directed RNA polymerase, insert domain"/>
    <property type="match status" value="1"/>
</dbReference>
<dbReference type="Pfam" id="PF01193">
    <property type="entry name" value="RNA_pol_L"/>
    <property type="match status" value="1"/>
</dbReference>
<keyword evidence="3" id="KW-0240">DNA-directed RNA polymerase</keyword>
<feature type="compositionally biased region" description="Basic and acidic residues" evidence="7">
    <location>
        <begin position="171"/>
        <end position="188"/>
    </location>
</feature>
<dbReference type="Pfam" id="PF01000">
    <property type="entry name" value="RNA_pol_A_bac"/>
    <property type="match status" value="1"/>
</dbReference>
<evidence type="ECO:0000259" key="8">
    <source>
        <dbReference type="SMART" id="SM00662"/>
    </source>
</evidence>
<comment type="subcellular location">
    <subcellularLocation>
        <location evidence="1">Nucleus</location>
    </subcellularLocation>
</comment>
<evidence type="ECO:0000256" key="4">
    <source>
        <dbReference type="ARBA" id="ARBA00023163"/>
    </source>
</evidence>
<feature type="region of interest" description="Disordered" evidence="7">
    <location>
        <begin position="1"/>
        <end position="29"/>
    </location>
</feature>
<protein>
    <recommendedName>
        <fullName evidence="2">DNA-directed RNA polymerases I and III subunit RPAC1</fullName>
    </recommendedName>
</protein>
<feature type="compositionally biased region" description="Low complexity" evidence="7">
    <location>
        <begin position="227"/>
        <end position="236"/>
    </location>
</feature>
<evidence type="ECO:0000256" key="1">
    <source>
        <dbReference type="ARBA" id="ARBA00004123"/>
    </source>
</evidence>
<name>A0A7S4T0S4_9STRA</name>
<dbReference type="InterPro" id="IPR050518">
    <property type="entry name" value="Rpo3/RPB3_RNA_Pol_subunit"/>
</dbReference>
<sequence>MSPKGDVHMEDASSSDEEKTTKELSNTTGGIYDVTESGVHYRHLPNDSASDITCRNGREFLEKIRSNFKLNILERPSPNELVFEMIGVDVSFANALRRIMISDVPTVAIEHVYMWNNSSIVHDEVLAHRLGLVPLDADPRFFEDFMGEDDDPSDLNTVVFRLSVSCSSKKEDEKKAKKKKGKEEKKESTTTASSSTSKRKNQEENAQEESILGNLQNDKTAHEASESYRASAAAASIDIPGRPKTKHVYSRDLEWAPQGDQASKFNDSYDPNSENNGVVIAPAIKPIHDDILLAKLRPGQAIELEAHARRGTGRDHAKFSPVATASYRLMPHVQIIKPVYDELADELVNLYEPGVFTIEKCTSEKDKPHDRKAVVSNPYACTMSRNYMRNATLKDSIYIGRIPNHFIFSIESVGGGNLSPGVILAEALRVLKEKCMRVVRLADESLEADGLME</sequence>
<dbReference type="PANTHER" id="PTHR11800:SF13">
    <property type="entry name" value="DNA-DIRECTED RNA POLYMERASES I AND III SUBUNIT RPAC1"/>
    <property type="match status" value="1"/>
</dbReference>
<comment type="similarity">
    <text evidence="6">Belongs to the archaeal Rpo3/eukaryotic RPB3 RNA polymerase subunit family.</text>
</comment>
<dbReference type="EMBL" id="HBNS01057090">
    <property type="protein sequence ID" value="CAE4661107.1"/>
    <property type="molecule type" value="Transcribed_RNA"/>
</dbReference>
<dbReference type="InterPro" id="IPR036643">
    <property type="entry name" value="RNApol_insert_sf"/>
</dbReference>
<dbReference type="GO" id="GO:0005666">
    <property type="term" value="C:RNA polymerase III complex"/>
    <property type="evidence" value="ECO:0007669"/>
    <property type="project" value="TreeGrafter"/>
</dbReference>
<evidence type="ECO:0000256" key="3">
    <source>
        <dbReference type="ARBA" id="ARBA00022478"/>
    </source>
</evidence>
<dbReference type="PANTHER" id="PTHR11800">
    <property type="entry name" value="DNA-DIRECTED RNA POLYMERASE"/>
    <property type="match status" value="1"/>
</dbReference>
<evidence type="ECO:0000256" key="5">
    <source>
        <dbReference type="ARBA" id="ARBA00023242"/>
    </source>
</evidence>
<reference evidence="9" key="1">
    <citation type="submission" date="2021-01" db="EMBL/GenBank/DDBJ databases">
        <authorList>
            <person name="Corre E."/>
            <person name="Pelletier E."/>
            <person name="Niang G."/>
            <person name="Scheremetjew M."/>
            <person name="Finn R."/>
            <person name="Kale V."/>
            <person name="Holt S."/>
            <person name="Cochrane G."/>
            <person name="Meng A."/>
            <person name="Brown T."/>
            <person name="Cohen L."/>
        </authorList>
    </citation>
    <scope>NUCLEOTIDE SEQUENCE</scope>
    <source>
        <strain evidence="9">GSO104</strain>
    </source>
</reference>
<gene>
    <name evidence="9" type="ORF">DBRI00130_LOCUS41084</name>
</gene>
<dbReference type="GO" id="GO:0003899">
    <property type="term" value="F:DNA-directed RNA polymerase activity"/>
    <property type="evidence" value="ECO:0007669"/>
    <property type="project" value="InterPro"/>
</dbReference>
<dbReference type="InterPro" id="IPR001514">
    <property type="entry name" value="DNA-dir_RNA_pol_30-40kDasu_CS"/>
</dbReference>
<dbReference type="InterPro" id="IPR011262">
    <property type="entry name" value="DNA-dir_RNA_pol_insert"/>
</dbReference>
<dbReference type="PROSITE" id="PS00446">
    <property type="entry name" value="RNA_POL_D_30KD"/>
    <property type="match status" value="1"/>
</dbReference>
<feature type="region of interest" description="Disordered" evidence="7">
    <location>
        <begin position="171"/>
        <end position="236"/>
    </location>
</feature>
<dbReference type="SUPFAM" id="SSF55257">
    <property type="entry name" value="RBP11-like subunits of RNA polymerase"/>
    <property type="match status" value="1"/>
</dbReference>
<evidence type="ECO:0000256" key="6">
    <source>
        <dbReference type="ARBA" id="ARBA00025804"/>
    </source>
</evidence>
<dbReference type="AlphaFoldDB" id="A0A7S4T0S4"/>
<dbReference type="GO" id="GO:0005736">
    <property type="term" value="C:RNA polymerase I complex"/>
    <property type="evidence" value="ECO:0007669"/>
    <property type="project" value="TreeGrafter"/>
</dbReference>
<keyword evidence="5" id="KW-0539">Nucleus</keyword>
<dbReference type="InterPro" id="IPR033901">
    <property type="entry name" value="RNAPI/III_AC40"/>
</dbReference>